<dbReference type="EMBL" id="JOJR01023200">
    <property type="protein sequence ID" value="RCN24125.1"/>
    <property type="molecule type" value="Genomic_DNA"/>
</dbReference>
<comment type="caution">
    <text evidence="2">The sequence shown here is derived from an EMBL/GenBank/DDBJ whole genome shotgun (WGS) entry which is preliminary data.</text>
</comment>
<dbReference type="Proteomes" id="UP000252519">
    <property type="component" value="Unassembled WGS sequence"/>
</dbReference>
<protein>
    <submittedName>
        <fullName evidence="2">Uncharacterized protein</fullName>
    </submittedName>
</protein>
<evidence type="ECO:0000313" key="3">
    <source>
        <dbReference type="Proteomes" id="UP000252519"/>
    </source>
</evidence>
<dbReference type="AlphaFoldDB" id="A0A368EZK5"/>
<organism evidence="2 3">
    <name type="scientific">Ancylostoma caninum</name>
    <name type="common">Dog hookworm</name>
    <dbReference type="NCBI Taxonomy" id="29170"/>
    <lineage>
        <taxon>Eukaryota</taxon>
        <taxon>Metazoa</taxon>
        <taxon>Ecdysozoa</taxon>
        <taxon>Nematoda</taxon>
        <taxon>Chromadorea</taxon>
        <taxon>Rhabditida</taxon>
        <taxon>Rhabditina</taxon>
        <taxon>Rhabditomorpha</taxon>
        <taxon>Strongyloidea</taxon>
        <taxon>Ancylostomatidae</taxon>
        <taxon>Ancylostomatinae</taxon>
        <taxon>Ancylostoma</taxon>
    </lineage>
</organism>
<sequence>MESDTCTSAEPKTTSSAPNPSTTLNDFCNVRSCKLPNTPECSTNPGRLDVTSLPF</sequence>
<evidence type="ECO:0000313" key="2">
    <source>
        <dbReference type="EMBL" id="RCN24125.1"/>
    </source>
</evidence>
<keyword evidence="3" id="KW-1185">Reference proteome</keyword>
<name>A0A368EZK5_ANCCA</name>
<reference evidence="2 3" key="1">
    <citation type="submission" date="2014-10" db="EMBL/GenBank/DDBJ databases">
        <title>Draft genome of the hookworm Ancylostoma caninum.</title>
        <authorList>
            <person name="Mitreva M."/>
        </authorList>
    </citation>
    <scope>NUCLEOTIDE SEQUENCE [LARGE SCALE GENOMIC DNA]</scope>
    <source>
        <strain evidence="2 3">Baltimore</strain>
    </source>
</reference>
<gene>
    <name evidence="2" type="ORF">ANCCAN_30185</name>
</gene>
<proteinExistence type="predicted"/>
<evidence type="ECO:0000256" key="1">
    <source>
        <dbReference type="SAM" id="MobiDB-lite"/>
    </source>
</evidence>
<feature type="region of interest" description="Disordered" evidence="1">
    <location>
        <begin position="1"/>
        <end position="24"/>
    </location>
</feature>
<accession>A0A368EZK5</accession>